<dbReference type="AlphaFoldDB" id="A0A411HIJ4"/>
<dbReference type="OrthoDB" id="1115105at2"/>
<evidence type="ECO:0000313" key="3">
    <source>
        <dbReference type="Proteomes" id="UP000291562"/>
    </source>
</evidence>
<organism evidence="2 3">
    <name type="scientific">Pseudolysobacter antarcticus</name>
    <dbReference type="NCBI Taxonomy" id="2511995"/>
    <lineage>
        <taxon>Bacteria</taxon>
        <taxon>Pseudomonadati</taxon>
        <taxon>Pseudomonadota</taxon>
        <taxon>Gammaproteobacteria</taxon>
        <taxon>Lysobacterales</taxon>
        <taxon>Rhodanobacteraceae</taxon>
        <taxon>Pseudolysobacter</taxon>
    </lineage>
</organism>
<dbReference type="Gene3D" id="3.10.450.50">
    <property type="match status" value="1"/>
</dbReference>
<dbReference type="EMBL" id="CP035704">
    <property type="protein sequence ID" value="QBB70301.1"/>
    <property type="molecule type" value="Genomic_DNA"/>
</dbReference>
<dbReference type="RefSeq" id="WP_129832560.1">
    <property type="nucleotide sequence ID" value="NZ_CP035704.1"/>
</dbReference>
<evidence type="ECO:0000259" key="1">
    <source>
        <dbReference type="Pfam" id="PF12680"/>
    </source>
</evidence>
<feature type="domain" description="SnoaL-like" evidence="1">
    <location>
        <begin position="33"/>
        <end position="136"/>
    </location>
</feature>
<dbReference type="SUPFAM" id="SSF54427">
    <property type="entry name" value="NTF2-like"/>
    <property type="match status" value="1"/>
</dbReference>
<keyword evidence="3" id="KW-1185">Reference proteome</keyword>
<evidence type="ECO:0000313" key="2">
    <source>
        <dbReference type="EMBL" id="QBB70301.1"/>
    </source>
</evidence>
<dbReference type="Proteomes" id="UP000291562">
    <property type="component" value="Chromosome"/>
</dbReference>
<name>A0A411HIJ4_9GAMM</name>
<sequence>MEYIDVLNQSKNIEAVALVPGSSAEQAAIARFKQFFADFSPGKIDDLLDHTYAERLYFNDTLKTLHDRASLRHYLQDSAAATELCVVEVDDVISNGKGDYYFRWRMRIRFKRFSRGQDTESIGISQIRFDSDGRVIFHQDFWNAADGLFQHIPLLGWMIRKINQRL</sequence>
<dbReference type="Pfam" id="PF12680">
    <property type="entry name" value="SnoaL_2"/>
    <property type="match status" value="1"/>
</dbReference>
<dbReference type="KEGG" id="xbc:ELE36_07955"/>
<protein>
    <submittedName>
        <fullName evidence="2">Nuclear transport factor 2 family protein</fullName>
    </submittedName>
</protein>
<gene>
    <name evidence="2" type="ORF">ELE36_07955</name>
</gene>
<reference evidence="2 3" key="1">
    <citation type="submission" date="2019-01" db="EMBL/GenBank/DDBJ databases">
        <title>Pseudolysobacter antarctica gen. nov., sp. nov., isolated from Fildes Peninsula, Antarctica.</title>
        <authorList>
            <person name="Wei Z."/>
            <person name="Peng F."/>
        </authorList>
    </citation>
    <scope>NUCLEOTIDE SEQUENCE [LARGE SCALE GENOMIC DNA]</scope>
    <source>
        <strain evidence="2 3">AQ6-296</strain>
    </source>
</reference>
<dbReference type="InterPro" id="IPR032710">
    <property type="entry name" value="NTF2-like_dom_sf"/>
</dbReference>
<accession>A0A411HIJ4</accession>
<proteinExistence type="predicted"/>
<dbReference type="InterPro" id="IPR037401">
    <property type="entry name" value="SnoaL-like"/>
</dbReference>